<protein>
    <recommendedName>
        <fullName evidence="3">Tudor domain-containing protein</fullName>
    </recommendedName>
</protein>
<sequence length="173" mass="17548">MADGEYDIMGNLIGGPAAADGGGAAAAEAEATPAATPAKEKKTGFAPGDAVEIKEGGKVYRPAVCVKFDEGIGAVDVKYEDGETEFGIPLNLVRAAGSGGSSPAPPAAMQSPKPPAISNSAPAPVRRSVEKSSGDKPIAKQIYSLVKQFSQAEQEAALAMLMAMDSIRGSRAQ</sequence>
<gene>
    <name evidence="2" type="ORF">FPAR1323_LOCUS4796</name>
</gene>
<organism evidence="2">
    <name type="scientific">Florenciella parvula</name>
    <dbReference type="NCBI Taxonomy" id="236787"/>
    <lineage>
        <taxon>Eukaryota</taxon>
        <taxon>Sar</taxon>
        <taxon>Stramenopiles</taxon>
        <taxon>Ochrophyta</taxon>
        <taxon>Dictyochophyceae</taxon>
        <taxon>Florenciellales</taxon>
        <taxon>Florenciella</taxon>
    </lineage>
</organism>
<evidence type="ECO:0000256" key="1">
    <source>
        <dbReference type="SAM" id="MobiDB-lite"/>
    </source>
</evidence>
<accession>A0A7S2BLC5</accession>
<feature type="region of interest" description="Disordered" evidence="1">
    <location>
        <begin position="94"/>
        <end position="135"/>
    </location>
</feature>
<dbReference type="Gene3D" id="2.30.30.140">
    <property type="match status" value="1"/>
</dbReference>
<name>A0A7S2BLC5_9STRA</name>
<feature type="region of interest" description="Disordered" evidence="1">
    <location>
        <begin position="19"/>
        <end position="47"/>
    </location>
</feature>
<dbReference type="AlphaFoldDB" id="A0A7S2BLC5"/>
<feature type="compositionally biased region" description="Low complexity" evidence="1">
    <location>
        <begin position="19"/>
        <end position="37"/>
    </location>
</feature>
<dbReference type="EMBL" id="HBGT01008816">
    <property type="protein sequence ID" value="CAD9400447.1"/>
    <property type="molecule type" value="Transcribed_RNA"/>
</dbReference>
<proteinExistence type="predicted"/>
<reference evidence="2" key="1">
    <citation type="submission" date="2021-01" db="EMBL/GenBank/DDBJ databases">
        <authorList>
            <person name="Corre E."/>
            <person name="Pelletier E."/>
            <person name="Niang G."/>
            <person name="Scheremetjew M."/>
            <person name="Finn R."/>
            <person name="Kale V."/>
            <person name="Holt S."/>
            <person name="Cochrane G."/>
            <person name="Meng A."/>
            <person name="Brown T."/>
            <person name="Cohen L."/>
        </authorList>
    </citation>
    <scope>NUCLEOTIDE SEQUENCE</scope>
    <source>
        <strain evidence="2">RCC1693</strain>
    </source>
</reference>
<evidence type="ECO:0008006" key="3">
    <source>
        <dbReference type="Google" id="ProtNLM"/>
    </source>
</evidence>
<evidence type="ECO:0000313" key="2">
    <source>
        <dbReference type="EMBL" id="CAD9400447.1"/>
    </source>
</evidence>